<evidence type="ECO:0000313" key="3">
    <source>
        <dbReference type="EMBL" id="PEN12887.1"/>
    </source>
</evidence>
<evidence type="ECO:0000313" key="4">
    <source>
        <dbReference type="Proteomes" id="UP000220102"/>
    </source>
</evidence>
<dbReference type="AlphaFoldDB" id="A0A2A8CWB4"/>
<dbReference type="Pfam" id="PF14129">
    <property type="entry name" value="DUF4296"/>
    <property type="match status" value="1"/>
</dbReference>
<dbReference type="RefSeq" id="WP_098076360.1">
    <property type="nucleotide sequence ID" value="NZ_PDEQ01000006.1"/>
</dbReference>
<evidence type="ECO:0000256" key="1">
    <source>
        <dbReference type="SAM" id="SignalP"/>
    </source>
</evidence>
<sequence>MARALLPMTLSVLPRPARRLCGVLSLAVALLFLATATGCSDEDGTEGPVADSTMVQLFIDLHLLRARSTFRESQEIPDSMRAVRDTIFARRGITQRELETMMNLYAGNPDRYQEMYTAVVDSLNAMRVELSRAERDTSILKSLIENPPHGALPPK</sequence>
<reference evidence="3 4" key="1">
    <citation type="submission" date="2017-10" db="EMBL/GenBank/DDBJ databases">
        <title>Draft genome of Longibacter Salinarum.</title>
        <authorList>
            <person name="Goh K.M."/>
            <person name="Shamsir M.S."/>
            <person name="Lim S.W."/>
        </authorList>
    </citation>
    <scope>NUCLEOTIDE SEQUENCE [LARGE SCALE GENOMIC DNA]</scope>
    <source>
        <strain evidence="3 4">KCTC 52045</strain>
    </source>
</reference>
<gene>
    <name evidence="3" type="ORF">CRI94_12855</name>
</gene>
<keyword evidence="1" id="KW-0732">Signal</keyword>
<dbReference type="InterPro" id="IPR025381">
    <property type="entry name" value="DUF4296"/>
</dbReference>
<accession>A0A2A8CWB4</accession>
<keyword evidence="4" id="KW-1185">Reference proteome</keyword>
<proteinExistence type="predicted"/>
<feature type="domain" description="DUF4296" evidence="2">
    <location>
        <begin position="49"/>
        <end position="125"/>
    </location>
</feature>
<name>A0A2A8CWB4_9BACT</name>
<comment type="caution">
    <text evidence="3">The sequence shown here is derived from an EMBL/GenBank/DDBJ whole genome shotgun (WGS) entry which is preliminary data.</text>
</comment>
<protein>
    <recommendedName>
        <fullName evidence="2">DUF4296 domain-containing protein</fullName>
    </recommendedName>
</protein>
<dbReference type="OrthoDB" id="981921at2"/>
<evidence type="ECO:0000259" key="2">
    <source>
        <dbReference type="Pfam" id="PF14129"/>
    </source>
</evidence>
<organism evidence="3 4">
    <name type="scientific">Longibacter salinarum</name>
    <dbReference type="NCBI Taxonomy" id="1850348"/>
    <lineage>
        <taxon>Bacteria</taxon>
        <taxon>Pseudomonadati</taxon>
        <taxon>Rhodothermota</taxon>
        <taxon>Rhodothermia</taxon>
        <taxon>Rhodothermales</taxon>
        <taxon>Salisaetaceae</taxon>
        <taxon>Longibacter</taxon>
    </lineage>
</organism>
<dbReference type="EMBL" id="PDEQ01000006">
    <property type="protein sequence ID" value="PEN12887.1"/>
    <property type="molecule type" value="Genomic_DNA"/>
</dbReference>
<feature type="chain" id="PRO_5013286999" description="DUF4296 domain-containing protein" evidence="1">
    <location>
        <begin position="37"/>
        <end position="155"/>
    </location>
</feature>
<feature type="signal peptide" evidence="1">
    <location>
        <begin position="1"/>
        <end position="36"/>
    </location>
</feature>
<dbReference type="Proteomes" id="UP000220102">
    <property type="component" value="Unassembled WGS sequence"/>
</dbReference>